<dbReference type="RefSeq" id="WP_029071266.1">
    <property type="nucleotide sequence ID" value="NZ_JNKN01000029.1"/>
</dbReference>
<feature type="transmembrane region" description="Helical" evidence="1">
    <location>
        <begin position="9"/>
        <end position="26"/>
    </location>
</feature>
<proteinExistence type="predicted"/>
<comment type="caution">
    <text evidence="2">The sequence shown here is derived from an EMBL/GenBank/DDBJ whole genome shotgun (WGS) entry which is preliminary data.</text>
</comment>
<keyword evidence="1" id="KW-0812">Transmembrane</keyword>
<keyword evidence="1" id="KW-1133">Transmembrane helix</keyword>
<keyword evidence="3" id="KW-1185">Reference proteome</keyword>
<organism evidence="2 3">
    <name type="scientific">Kandleria vitulina DSM 20405</name>
    <dbReference type="NCBI Taxonomy" id="1410657"/>
    <lineage>
        <taxon>Bacteria</taxon>
        <taxon>Bacillati</taxon>
        <taxon>Bacillota</taxon>
        <taxon>Erysipelotrichia</taxon>
        <taxon>Erysipelotrichales</taxon>
        <taxon>Coprobacillaceae</taxon>
        <taxon>Kandleria</taxon>
    </lineage>
</organism>
<dbReference type="Proteomes" id="UP000051841">
    <property type="component" value="Unassembled WGS sequence"/>
</dbReference>
<dbReference type="PATRIC" id="fig|1410657.5.peg.1048"/>
<evidence type="ECO:0000313" key="2">
    <source>
        <dbReference type="EMBL" id="KRN49566.1"/>
    </source>
</evidence>
<evidence type="ECO:0008006" key="4">
    <source>
        <dbReference type="Google" id="ProtNLM"/>
    </source>
</evidence>
<dbReference type="EMBL" id="JQBL01000026">
    <property type="protein sequence ID" value="KRN49566.1"/>
    <property type="molecule type" value="Genomic_DNA"/>
</dbReference>
<gene>
    <name evidence="2" type="ORF">IV49_GL001008</name>
</gene>
<reference evidence="2 3" key="1">
    <citation type="journal article" date="2015" name="Genome Announc.">
        <title>Expanding the biotechnology potential of lactobacilli through comparative genomics of 213 strains and associated genera.</title>
        <authorList>
            <person name="Sun Z."/>
            <person name="Harris H.M."/>
            <person name="McCann A."/>
            <person name="Guo C."/>
            <person name="Argimon S."/>
            <person name="Zhang W."/>
            <person name="Yang X."/>
            <person name="Jeffery I.B."/>
            <person name="Cooney J.C."/>
            <person name="Kagawa T.F."/>
            <person name="Liu W."/>
            <person name="Song Y."/>
            <person name="Salvetti E."/>
            <person name="Wrobel A."/>
            <person name="Rasinkangas P."/>
            <person name="Parkhill J."/>
            <person name="Rea M.C."/>
            <person name="O'Sullivan O."/>
            <person name="Ritari J."/>
            <person name="Douillard F.P."/>
            <person name="Paul Ross R."/>
            <person name="Yang R."/>
            <person name="Briner A.E."/>
            <person name="Felis G.E."/>
            <person name="de Vos W.M."/>
            <person name="Barrangou R."/>
            <person name="Klaenhammer T.R."/>
            <person name="Caufield P.W."/>
            <person name="Cui Y."/>
            <person name="Zhang H."/>
            <person name="O'Toole P.W."/>
        </authorList>
    </citation>
    <scope>NUCLEOTIDE SEQUENCE [LARGE SCALE GENOMIC DNA]</scope>
    <source>
        <strain evidence="2 3">DSM 20405</strain>
    </source>
</reference>
<feature type="transmembrane region" description="Helical" evidence="1">
    <location>
        <begin position="32"/>
        <end position="55"/>
    </location>
</feature>
<sequence length="128" mass="14936">MKIKRFRKLMICYWVFWLAGIGLFWTRNINDYLIPFSVGYFIIGLPLASIVVSMLMVSSRIINKGRWILIFFFGVMYMLADYLTFTLANMRAFHKWSWPDLDSFLIGAACALIGLFIGTVLSRHAKRH</sequence>
<keyword evidence="1" id="KW-0472">Membrane</keyword>
<feature type="transmembrane region" description="Helical" evidence="1">
    <location>
        <begin position="67"/>
        <end position="84"/>
    </location>
</feature>
<dbReference type="AlphaFoldDB" id="A0A0R2HB90"/>
<protein>
    <recommendedName>
        <fullName evidence="4">Integral membrane protein</fullName>
    </recommendedName>
</protein>
<feature type="transmembrane region" description="Helical" evidence="1">
    <location>
        <begin position="104"/>
        <end position="122"/>
    </location>
</feature>
<evidence type="ECO:0000313" key="3">
    <source>
        <dbReference type="Proteomes" id="UP000051841"/>
    </source>
</evidence>
<name>A0A0R2HB90_9FIRM</name>
<accession>A0A0R2HB90</accession>
<evidence type="ECO:0000256" key="1">
    <source>
        <dbReference type="SAM" id="Phobius"/>
    </source>
</evidence>